<dbReference type="Pfam" id="PF02589">
    <property type="entry name" value="LUD_dom"/>
    <property type="match status" value="1"/>
</dbReference>
<dbReference type="PANTHER" id="PTHR36179:SF2">
    <property type="entry name" value="LUD DOMAIN-CONTAINING PROTEIN"/>
    <property type="match status" value="1"/>
</dbReference>
<dbReference type="PANTHER" id="PTHR36179">
    <property type="entry name" value="LUD_DOM DOMAIN-CONTAINING PROTEIN"/>
    <property type="match status" value="1"/>
</dbReference>
<protein>
    <submittedName>
        <fullName evidence="2">Lactate utilization protein</fullName>
    </submittedName>
</protein>
<accession>A0ABS3LBQ0</accession>
<feature type="domain" description="LUD" evidence="1">
    <location>
        <begin position="16"/>
        <end position="207"/>
    </location>
</feature>
<dbReference type="InterPro" id="IPR003741">
    <property type="entry name" value="LUD_dom"/>
</dbReference>
<comment type="caution">
    <text evidence="2">The sequence shown here is derived from an EMBL/GenBank/DDBJ whole genome shotgun (WGS) entry which is preliminary data.</text>
</comment>
<evidence type="ECO:0000313" key="2">
    <source>
        <dbReference type="EMBL" id="MBO1307060.1"/>
    </source>
</evidence>
<keyword evidence="3" id="KW-1185">Reference proteome</keyword>
<name>A0ABS3LBQ0_9ENTE</name>
<reference evidence="2 3" key="1">
    <citation type="submission" date="2021-03" db="EMBL/GenBank/DDBJ databases">
        <title>Enterococcal diversity collection.</title>
        <authorList>
            <person name="Gilmore M.S."/>
            <person name="Schwartzman J."/>
            <person name="Van Tyne D."/>
            <person name="Martin M."/>
            <person name="Earl A.M."/>
            <person name="Manson A.L."/>
            <person name="Straub T."/>
            <person name="Salamzade R."/>
            <person name="Saavedra J."/>
            <person name="Lebreton F."/>
            <person name="Prichula J."/>
            <person name="Schaufler K."/>
            <person name="Gaca A."/>
            <person name="Sgardioli B."/>
            <person name="Wagenaar J."/>
            <person name="Strong T."/>
        </authorList>
    </citation>
    <scope>NUCLEOTIDE SEQUENCE [LARGE SCALE GENOMIC DNA]</scope>
    <source>
        <strain evidence="2 3">669A</strain>
    </source>
</reference>
<dbReference type="RefSeq" id="WP_207673971.1">
    <property type="nucleotide sequence ID" value="NZ_JAFREM010000018.1"/>
</dbReference>
<gene>
    <name evidence="2" type="ORF">JZO70_12860</name>
</gene>
<evidence type="ECO:0000313" key="3">
    <source>
        <dbReference type="Proteomes" id="UP000664601"/>
    </source>
</evidence>
<dbReference type="EMBL" id="JAFREM010000018">
    <property type="protein sequence ID" value="MBO1307060.1"/>
    <property type="molecule type" value="Genomic_DNA"/>
</dbReference>
<sequence length="213" mass="23784">MDTIHQQQYAQAAKTLSKKLERRNFQPIICQTLAEAKEKALELIESNKVVGFGGSITLAQSGIIPALYDRGQPMIDREKAKDMAEKHCLMKQALTADYFLTSINGISEDGQLVNIDNVGNRVAAITYGPDRVLAFVGMNKVYGDLETTIEMVRKRAAPLNSFRIGLEHTPCVKRGFCGDCLNEECICNTIAVTRRSWIPERITIFLILQNYGL</sequence>
<proteinExistence type="predicted"/>
<evidence type="ECO:0000259" key="1">
    <source>
        <dbReference type="Pfam" id="PF02589"/>
    </source>
</evidence>
<dbReference type="Proteomes" id="UP000664601">
    <property type="component" value="Unassembled WGS sequence"/>
</dbReference>
<organism evidence="2 3">
    <name type="scientific">Candidatus Enterococcus moelleringii</name>
    <dbReference type="NCBI Taxonomy" id="2815325"/>
    <lineage>
        <taxon>Bacteria</taxon>
        <taxon>Bacillati</taxon>
        <taxon>Bacillota</taxon>
        <taxon>Bacilli</taxon>
        <taxon>Lactobacillales</taxon>
        <taxon>Enterococcaceae</taxon>
        <taxon>Enterococcus</taxon>
    </lineage>
</organism>